<gene>
    <name evidence="2" type="ORF">NCTC10821_03870</name>
</gene>
<feature type="compositionally biased region" description="Low complexity" evidence="1">
    <location>
        <begin position="151"/>
        <end position="162"/>
    </location>
</feature>
<evidence type="ECO:0000313" key="2">
    <source>
        <dbReference type="EMBL" id="STZ60331.1"/>
    </source>
</evidence>
<feature type="region of interest" description="Disordered" evidence="1">
    <location>
        <begin position="32"/>
        <end position="162"/>
    </location>
</feature>
<dbReference type="Proteomes" id="UP000254978">
    <property type="component" value="Unassembled WGS sequence"/>
</dbReference>
<dbReference type="AlphaFoldDB" id="A0A378THP9"/>
<organism evidence="2 3">
    <name type="scientific">Mycolicibacterium tokaiense</name>
    <dbReference type="NCBI Taxonomy" id="39695"/>
    <lineage>
        <taxon>Bacteria</taxon>
        <taxon>Bacillati</taxon>
        <taxon>Actinomycetota</taxon>
        <taxon>Actinomycetes</taxon>
        <taxon>Mycobacteriales</taxon>
        <taxon>Mycobacteriaceae</taxon>
        <taxon>Mycolicibacterium</taxon>
    </lineage>
</organism>
<reference evidence="2 3" key="1">
    <citation type="submission" date="2018-06" db="EMBL/GenBank/DDBJ databases">
        <authorList>
            <consortium name="Pathogen Informatics"/>
            <person name="Doyle S."/>
        </authorList>
    </citation>
    <scope>NUCLEOTIDE SEQUENCE [LARGE SCALE GENOMIC DNA]</scope>
    <source>
        <strain evidence="2 3">NCTC10821</strain>
    </source>
</reference>
<evidence type="ECO:0000313" key="3">
    <source>
        <dbReference type="Proteomes" id="UP000254978"/>
    </source>
</evidence>
<keyword evidence="3" id="KW-1185">Reference proteome</keyword>
<evidence type="ECO:0000256" key="1">
    <source>
        <dbReference type="SAM" id="MobiDB-lite"/>
    </source>
</evidence>
<protein>
    <submittedName>
        <fullName evidence="2">Uncharacterized protein</fullName>
    </submittedName>
</protein>
<feature type="compositionally biased region" description="Basic and acidic residues" evidence="1">
    <location>
        <begin position="46"/>
        <end position="63"/>
    </location>
</feature>
<sequence>MAVASAKYMGYLGGAAVAAGVGAAIAVAGQGTAYADTDTSPAKSSETAKSDKAEKSDKTETKDTVTAVDSTDKDEDQEDKPTKPARPTFDPAKAVADLTKQFGIGKPIKAETEDRDADSDDEVTEDEVTDDEVTDDDTGTVEEETDEEVVEPAAPEAEKPSAPVVFDPLGDLADKANEVVASLTKPLASTVVAPKADTDSASADPEPGPVPWSWNPFRPMPPEPAPNDMPGALWTIEQQVIQAFSGVPFLQPFVREGYEAAFRGSQFIPFVNAVIPAINIIGQLPNLASGDPVTFKTATQSIINNLIVTFHPVSVLYYGYDEVADFINLEYEAQELKELFYSTTWDILDPFALLHNRGQSGLPLSPSSPGQISQPAATVKLAAAVRSTADASGSDPFRADDPDPIGMPGALLQVRNLVMYALPSPAREVFREGFELVYRASQIVPGLNMVVPVTAVIPAVIQALTGDKAGAQKAINQLILVTGPVSLLYYGYDQIADLTNTEEASFAAKEQLYITVWDTFDPNFFLHNQGQSGLRSA</sequence>
<name>A0A378THP9_9MYCO</name>
<feature type="compositionally biased region" description="Acidic residues" evidence="1">
    <location>
        <begin position="113"/>
        <end position="150"/>
    </location>
</feature>
<accession>A0A378THP9</accession>
<dbReference type="EMBL" id="UGQT01000001">
    <property type="protein sequence ID" value="STZ60331.1"/>
    <property type="molecule type" value="Genomic_DNA"/>
</dbReference>
<proteinExistence type="predicted"/>